<organism evidence="2 3">
    <name type="scientific">Terrisporobacter hibernicus</name>
    <dbReference type="NCBI Taxonomy" id="2813371"/>
    <lineage>
        <taxon>Bacteria</taxon>
        <taxon>Bacillati</taxon>
        <taxon>Bacillota</taxon>
        <taxon>Clostridia</taxon>
        <taxon>Peptostreptococcales</taxon>
        <taxon>Peptostreptococcaceae</taxon>
        <taxon>Terrisporobacter</taxon>
    </lineage>
</organism>
<dbReference type="EMBL" id="CP081135">
    <property type="protein sequence ID" value="UEL47699.1"/>
    <property type="molecule type" value="Genomic_DNA"/>
</dbReference>
<dbReference type="GO" id="GO:0005524">
    <property type="term" value="F:ATP binding"/>
    <property type="evidence" value="ECO:0007669"/>
    <property type="project" value="UniProtKB-KW"/>
</dbReference>
<dbReference type="PANTHER" id="PTHR31862">
    <property type="entry name" value="UPF0261 DOMAIN PROTEIN (AFU_ORTHOLOGUE AFUA_1G10120)"/>
    <property type="match status" value="1"/>
</dbReference>
<dbReference type="PANTHER" id="PTHR31862:SF1">
    <property type="entry name" value="UPF0261 DOMAIN PROTEIN (AFU_ORTHOLOGUE AFUA_1G10120)"/>
    <property type="match status" value="1"/>
</dbReference>
<reference evidence="2 3" key="1">
    <citation type="journal article" date="2023" name="Int. J. Syst. Evol. Microbiol.">
        <title>Terrisporobacter hibernicus sp. nov., isolated from bovine faeces in Northern Ireland.</title>
        <authorList>
            <person name="Mitchell M."/>
            <person name="Nguyen S.V."/>
            <person name="Connor M."/>
            <person name="Fairley D.J."/>
            <person name="Donoghue O."/>
            <person name="Marshall H."/>
            <person name="Koolman L."/>
            <person name="McMullan G."/>
            <person name="Schaffer K.E."/>
            <person name="McGrath J.W."/>
            <person name="Fanning S."/>
        </authorList>
    </citation>
    <scope>NUCLEOTIDE SEQUENCE [LARGE SCALE GENOMIC DNA]</scope>
    <source>
        <strain evidence="2 3">MCA3</strain>
    </source>
</reference>
<evidence type="ECO:0000259" key="1">
    <source>
        <dbReference type="Pfam" id="PF06792"/>
    </source>
</evidence>
<dbReference type="RefSeq" id="WP_148556819.1">
    <property type="nucleotide sequence ID" value="NZ_CP081135.1"/>
</dbReference>
<dbReference type="Proteomes" id="UP001198983">
    <property type="component" value="Chromosome"/>
</dbReference>
<accession>A0AAX2ZEE5</accession>
<keyword evidence="3" id="KW-1185">Reference proteome</keyword>
<dbReference type="Gene3D" id="3.40.50.12020">
    <property type="entry name" value="Uncharacterised protein family UPF0261, NN domain"/>
    <property type="match status" value="1"/>
</dbReference>
<sequence length="174" mass="19106">MKTVAIAGPFDTKGTEYLYAKELIESLELNAYTIHTGVSKSTFKPDISNEEVVKAAGRSMKVLAQEKNLELTTEVLSKGMENLIPKLYEEGKFNGIIFFAGSRETSLITPAMKALPIDVPKLVISKDSSEDIPQYVGKSDIAMMPTIVDVDQSNYTSTKIAVFTIAGMLKFENN</sequence>
<protein>
    <submittedName>
        <fullName evidence="2">Tm-1-like ATP-binding domain-containing protein</fullName>
    </submittedName>
</protein>
<evidence type="ECO:0000313" key="3">
    <source>
        <dbReference type="Proteomes" id="UP001198983"/>
    </source>
</evidence>
<feature type="domain" description="UPF0261" evidence="1">
    <location>
        <begin position="2"/>
        <end position="172"/>
    </location>
</feature>
<evidence type="ECO:0000313" key="2">
    <source>
        <dbReference type="EMBL" id="UEL47699.1"/>
    </source>
</evidence>
<name>A0AAX2ZEE5_9FIRM</name>
<dbReference type="InterPro" id="IPR044122">
    <property type="entry name" value="UPF0261_N"/>
</dbReference>
<dbReference type="InterPro" id="IPR051353">
    <property type="entry name" value="Tobamovirus_resist_UPF0261"/>
</dbReference>
<dbReference type="AlphaFoldDB" id="A0AAX2ZEE5"/>
<keyword evidence="2" id="KW-0547">Nucleotide-binding</keyword>
<proteinExistence type="predicted"/>
<dbReference type="Pfam" id="PF06792">
    <property type="entry name" value="UPF0261"/>
    <property type="match status" value="1"/>
</dbReference>
<gene>
    <name evidence="2" type="ORF">JW646_19110</name>
</gene>
<dbReference type="KEGG" id="tem:JW646_19110"/>
<keyword evidence="2" id="KW-0067">ATP-binding</keyword>